<organism evidence="2 3">
    <name type="scientific">Parnassius apollo</name>
    <name type="common">Apollo butterfly</name>
    <name type="synonym">Papilio apollo</name>
    <dbReference type="NCBI Taxonomy" id="110799"/>
    <lineage>
        <taxon>Eukaryota</taxon>
        <taxon>Metazoa</taxon>
        <taxon>Ecdysozoa</taxon>
        <taxon>Arthropoda</taxon>
        <taxon>Hexapoda</taxon>
        <taxon>Insecta</taxon>
        <taxon>Pterygota</taxon>
        <taxon>Neoptera</taxon>
        <taxon>Endopterygota</taxon>
        <taxon>Lepidoptera</taxon>
        <taxon>Glossata</taxon>
        <taxon>Ditrysia</taxon>
        <taxon>Papilionoidea</taxon>
        <taxon>Papilionidae</taxon>
        <taxon>Parnassiinae</taxon>
        <taxon>Parnassini</taxon>
        <taxon>Parnassius</taxon>
        <taxon>Parnassius</taxon>
    </lineage>
</organism>
<feature type="compositionally biased region" description="Polar residues" evidence="1">
    <location>
        <begin position="50"/>
        <end position="84"/>
    </location>
</feature>
<keyword evidence="3" id="KW-1185">Reference proteome</keyword>
<name>A0A8S3XYH8_PARAO</name>
<feature type="region of interest" description="Disordered" evidence="1">
    <location>
        <begin position="32"/>
        <end position="101"/>
    </location>
</feature>
<dbReference type="OrthoDB" id="8881252at2759"/>
<sequence>MDRSTKAIVRHRINNIIFEAETGCRVDMFSDFSRPSSAHSHPGYYKTAATPPTNYSTPTADTLPTNYSTPVYSEYSNQLNANPQTVPPLETLDVEDAGANP</sequence>
<proteinExistence type="predicted"/>
<evidence type="ECO:0000256" key="1">
    <source>
        <dbReference type="SAM" id="MobiDB-lite"/>
    </source>
</evidence>
<accession>A0A8S3XYH8</accession>
<reference evidence="2" key="1">
    <citation type="submission" date="2021-04" db="EMBL/GenBank/DDBJ databases">
        <authorList>
            <person name="Tunstrom K."/>
        </authorList>
    </citation>
    <scope>NUCLEOTIDE SEQUENCE</scope>
</reference>
<gene>
    <name evidence="2" type="ORF">PAPOLLO_LOCUS23727</name>
</gene>
<protein>
    <submittedName>
        <fullName evidence="2">(apollo) hypothetical protein</fullName>
    </submittedName>
</protein>
<evidence type="ECO:0000313" key="2">
    <source>
        <dbReference type="EMBL" id="CAG5047003.1"/>
    </source>
</evidence>
<dbReference type="AlphaFoldDB" id="A0A8S3XYH8"/>
<evidence type="ECO:0000313" key="3">
    <source>
        <dbReference type="Proteomes" id="UP000691718"/>
    </source>
</evidence>
<dbReference type="Proteomes" id="UP000691718">
    <property type="component" value="Unassembled WGS sequence"/>
</dbReference>
<feature type="compositionally biased region" description="Acidic residues" evidence="1">
    <location>
        <begin position="92"/>
        <end position="101"/>
    </location>
</feature>
<dbReference type="EMBL" id="CAJQZP010001449">
    <property type="protein sequence ID" value="CAG5047003.1"/>
    <property type="molecule type" value="Genomic_DNA"/>
</dbReference>
<comment type="caution">
    <text evidence="2">The sequence shown here is derived from an EMBL/GenBank/DDBJ whole genome shotgun (WGS) entry which is preliminary data.</text>
</comment>